<comment type="caution">
    <text evidence="2">The sequence shown here is derived from an EMBL/GenBank/DDBJ whole genome shotgun (WGS) entry which is preliminary data.</text>
</comment>
<feature type="region of interest" description="Disordered" evidence="1">
    <location>
        <begin position="1"/>
        <end position="24"/>
    </location>
</feature>
<dbReference type="EMBL" id="CAJNOJ010000650">
    <property type="protein sequence ID" value="CAF1503759.1"/>
    <property type="molecule type" value="Genomic_DNA"/>
</dbReference>
<accession>A0A815TLP3</accession>
<dbReference type="EMBL" id="CAJNOR010005147">
    <property type="protein sequence ID" value="CAF1548087.1"/>
    <property type="molecule type" value="Genomic_DNA"/>
</dbReference>
<dbReference type="AlphaFoldDB" id="A0A815TLP3"/>
<name>A0A815TLP3_ADIRI</name>
<keyword evidence="4" id="KW-1185">Reference proteome</keyword>
<evidence type="ECO:0000313" key="3">
    <source>
        <dbReference type="EMBL" id="CAF1548087.1"/>
    </source>
</evidence>
<evidence type="ECO:0000313" key="5">
    <source>
        <dbReference type="Proteomes" id="UP000663852"/>
    </source>
</evidence>
<dbReference type="Proteomes" id="UP000663852">
    <property type="component" value="Unassembled WGS sequence"/>
</dbReference>
<evidence type="ECO:0000313" key="4">
    <source>
        <dbReference type="Proteomes" id="UP000663828"/>
    </source>
</evidence>
<sequence length="112" mass="12832">MPKRERRSQISKLDTASLPDAHDGHISRYPEFNTVDTSSVDPILLILTKEQLKTLAKFAGTPQDDILQWLIRVDEIFDSIQLPDSAKFIAIQSYLIVAALKWFRFNKSQITD</sequence>
<dbReference type="Proteomes" id="UP000663828">
    <property type="component" value="Unassembled WGS sequence"/>
</dbReference>
<dbReference type="OrthoDB" id="10057368at2759"/>
<gene>
    <name evidence="2" type="ORF">EDS130_LOCUS42797</name>
    <name evidence="3" type="ORF">XAT740_LOCUS42674</name>
</gene>
<evidence type="ECO:0000313" key="2">
    <source>
        <dbReference type="EMBL" id="CAF1503759.1"/>
    </source>
</evidence>
<proteinExistence type="predicted"/>
<evidence type="ECO:0000256" key="1">
    <source>
        <dbReference type="SAM" id="MobiDB-lite"/>
    </source>
</evidence>
<protein>
    <submittedName>
        <fullName evidence="2">Uncharacterized protein</fullName>
    </submittedName>
</protein>
<reference evidence="2" key="1">
    <citation type="submission" date="2021-02" db="EMBL/GenBank/DDBJ databases">
        <authorList>
            <person name="Nowell W R."/>
        </authorList>
    </citation>
    <scope>NUCLEOTIDE SEQUENCE</scope>
</reference>
<organism evidence="2 5">
    <name type="scientific">Adineta ricciae</name>
    <name type="common">Rotifer</name>
    <dbReference type="NCBI Taxonomy" id="249248"/>
    <lineage>
        <taxon>Eukaryota</taxon>
        <taxon>Metazoa</taxon>
        <taxon>Spiralia</taxon>
        <taxon>Gnathifera</taxon>
        <taxon>Rotifera</taxon>
        <taxon>Eurotatoria</taxon>
        <taxon>Bdelloidea</taxon>
        <taxon>Adinetida</taxon>
        <taxon>Adinetidae</taxon>
        <taxon>Adineta</taxon>
    </lineage>
</organism>